<gene>
    <name evidence="2" type="ORF">N7539_005039</name>
</gene>
<reference evidence="2" key="2">
    <citation type="journal article" date="2023" name="IMA Fungus">
        <title>Comparative genomic study of the Penicillium genus elucidates a diverse pangenome and 15 lateral gene transfer events.</title>
        <authorList>
            <person name="Petersen C."/>
            <person name="Sorensen T."/>
            <person name="Nielsen M.R."/>
            <person name="Sondergaard T.E."/>
            <person name="Sorensen J.L."/>
            <person name="Fitzpatrick D.A."/>
            <person name="Frisvad J.C."/>
            <person name="Nielsen K.L."/>
        </authorList>
    </citation>
    <scope>NUCLEOTIDE SEQUENCE</scope>
    <source>
        <strain evidence="2">IBT 30728</strain>
    </source>
</reference>
<sequence>MCQSILTLRVSIACSHAGQEFEDTGNQKPVYANTREGKSRREVGNAKAEKVKPRGSIEG</sequence>
<reference evidence="2" key="1">
    <citation type="submission" date="2022-12" db="EMBL/GenBank/DDBJ databases">
        <authorList>
            <person name="Petersen C."/>
        </authorList>
    </citation>
    <scope>NUCLEOTIDE SEQUENCE</scope>
    <source>
        <strain evidence="2">IBT 30728</strain>
    </source>
</reference>
<dbReference type="Proteomes" id="UP001148312">
    <property type="component" value="Unassembled WGS sequence"/>
</dbReference>
<accession>A0A9W9X6I7</accession>
<evidence type="ECO:0000313" key="3">
    <source>
        <dbReference type="Proteomes" id="UP001148312"/>
    </source>
</evidence>
<feature type="region of interest" description="Disordered" evidence="1">
    <location>
        <begin position="18"/>
        <end position="59"/>
    </location>
</feature>
<comment type="caution">
    <text evidence="2">The sequence shown here is derived from an EMBL/GenBank/DDBJ whole genome shotgun (WGS) entry which is preliminary data.</text>
</comment>
<proteinExistence type="predicted"/>
<keyword evidence="3" id="KW-1185">Reference proteome</keyword>
<evidence type="ECO:0000313" key="2">
    <source>
        <dbReference type="EMBL" id="KAJ5485051.1"/>
    </source>
</evidence>
<dbReference type="EMBL" id="JAPWDQ010000005">
    <property type="protein sequence ID" value="KAJ5485051.1"/>
    <property type="molecule type" value="Genomic_DNA"/>
</dbReference>
<name>A0A9W9X6I7_9EURO</name>
<dbReference type="GeneID" id="81624890"/>
<dbReference type="RefSeq" id="XP_056789835.1">
    <property type="nucleotide sequence ID" value="XM_056934641.1"/>
</dbReference>
<feature type="compositionally biased region" description="Basic and acidic residues" evidence="1">
    <location>
        <begin position="35"/>
        <end position="59"/>
    </location>
</feature>
<protein>
    <submittedName>
        <fullName evidence="2">Uncharacterized protein</fullName>
    </submittedName>
</protein>
<evidence type="ECO:0000256" key="1">
    <source>
        <dbReference type="SAM" id="MobiDB-lite"/>
    </source>
</evidence>
<dbReference type="AlphaFoldDB" id="A0A9W9X6I7"/>
<organism evidence="2 3">
    <name type="scientific">Penicillium diatomitis</name>
    <dbReference type="NCBI Taxonomy" id="2819901"/>
    <lineage>
        <taxon>Eukaryota</taxon>
        <taxon>Fungi</taxon>
        <taxon>Dikarya</taxon>
        <taxon>Ascomycota</taxon>
        <taxon>Pezizomycotina</taxon>
        <taxon>Eurotiomycetes</taxon>
        <taxon>Eurotiomycetidae</taxon>
        <taxon>Eurotiales</taxon>
        <taxon>Aspergillaceae</taxon>
        <taxon>Penicillium</taxon>
    </lineage>
</organism>